<sequence>MRWAKPRDLRLSLQSDVTAGRLVGAAIVARLHAEPAFVDQLQKAKAEYLRLAKAP</sequence>
<dbReference type="AlphaFoldDB" id="A0A4U9WG59"/>
<proteinExistence type="predicted"/>
<dbReference type="EMBL" id="CABEEZ010000150">
    <property type="protein sequence ID" value="VTR57962.1"/>
    <property type="molecule type" value="Genomic_DNA"/>
</dbReference>
<name>A0A4U9WG59_SERFO</name>
<protein>
    <submittedName>
        <fullName evidence="1">Major phosphate-irrepressible acid phosphatase</fullName>
        <ecNumber evidence="1">3.1.3.2</ecNumber>
    </submittedName>
</protein>
<dbReference type="Gene3D" id="1.20.144.10">
    <property type="entry name" value="Phosphatidic acid phosphatase type 2/haloperoxidase"/>
    <property type="match status" value="1"/>
</dbReference>
<keyword evidence="1" id="KW-0378">Hydrolase</keyword>
<dbReference type="EC" id="3.1.3.2" evidence="1"/>
<evidence type="ECO:0000313" key="1">
    <source>
        <dbReference type="EMBL" id="VTR57962.1"/>
    </source>
</evidence>
<gene>
    <name evidence="1" type="primary">phoC_3</name>
    <name evidence="1" type="ORF">NCTC12965_07576</name>
</gene>
<reference evidence="1" key="1">
    <citation type="submission" date="2019-05" db="EMBL/GenBank/DDBJ databases">
        <authorList>
            <consortium name="Pathogen Informatics"/>
        </authorList>
    </citation>
    <scope>NUCLEOTIDE SEQUENCE [LARGE SCALE GENOMIC DNA]</scope>
    <source>
        <strain evidence="1">NCTC12965</strain>
    </source>
</reference>
<organism evidence="1">
    <name type="scientific">Serratia fonticola</name>
    <dbReference type="NCBI Taxonomy" id="47917"/>
    <lineage>
        <taxon>Bacteria</taxon>
        <taxon>Pseudomonadati</taxon>
        <taxon>Pseudomonadota</taxon>
        <taxon>Gammaproteobacteria</taxon>
        <taxon>Enterobacterales</taxon>
        <taxon>Yersiniaceae</taxon>
        <taxon>Serratia</taxon>
    </lineage>
</organism>
<dbReference type="GO" id="GO:0003993">
    <property type="term" value="F:acid phosphatase activity"/>
    <property type="evidence" value="ECO:0007669"/>
    <property type="project" value="UniProtKB-EC"/>
</dbReference>
<accession>A0A4U9WG59</accession>